<dbReference type="Gene3D" id="1.10.10.10">
    <property type="entry name" value="Winged helix-like DNA-binding domain superfamily/Winged helix DNA-binding domain"/>
    <property type="match status" value="1"/>
</dbReference>
<dbReference type="Pfam" id="PF02082">
    <property type="entry name" value="Rrf2"/>
    <property type="match status" value="1"/>
</dbReference>
<sequence length="143" mass="15609">MTSEFAIAVHALVYLRHKDTVVSSEELAENICTNPARVRKVMAKLKKKALVGTKEGIKGGYHMAADASAVTLRCVCDALEEEVIKASWKSGSIDMDCMIASGMAGMMDGIYSEMNAQCKDYLETVTIEDVEKKVTGCPKKQKI</sequence>
<dbReference type="InterPro" id="IPR036388">
    <property type="entry name" value="WH-like_DNA-bd_sf"/>
</dbReference>
<evidence type="ECO:0000313" key="3">
    <source>
        <dbReference type="Proteomes" id="UP000004893"/>
    </source>
</evidence>
<dbReference type="GO" id="GO:0005829">
    <property type="term" value="C:cytosol"/>
    <property type="evidence" value="ECO:0007669"/>
    <property type="project" value="TreeGrafter"/>
</dbReference>
<dbReference type="InterPro" id="IPR036390">
    <property type="entry name" value="WH_DNA-bd_sf"/>
</dbReference>
<dbReference type="eggNOG" id="COG1959">
    <property type="taxonomic scope" value="Bacteria"/>
</dbReference>
<gene>
    <name evidence="2" type="ORF">CLOHYLEM_05354</name>
    <name evidence="1" type="ORF">CLOHYLEM_07790</name>
</gene>
<dbReference type="SUPFAM" id="SSF46785">
    <property type="entry name" value="Winged helix' DNA-binding domain"/>
    <property type="match status" value="1"/>
</dbReference>
<dbReference type="AlphaFoldDB" id="C0BZW2"/>
<dbReference type="HOGENOM" id="CLU_107144_4_3_9"/>
<evidence type="ECO:0000313" key="2">
    <source>
        <dbReference type="EMBL" id="EEG74690.1"/>
    </source>
</evidence>
<dbReference type="EMBL" id="ABYI02000019">
    <property type="protein sequence ID" value="EEG74690.1"/>
    <property type="molecule type" value="Genomic_DNA"/>
</dbReference>
<dbReference type="EMBL" id="ABYI02000053">
    <property type="protein sequence ID" value="EEG72147.1"/>
    <property type="molecule type" value="Genomic_DNA"/>
</dbReference>
<dbReference type="Proteomes" id="UP000004893">
    <property type="component" value="Unassembled WGS sequence"/>
</dbReference>
<reference evidence="2 3" key="1">
    <citation type="submission" date="2009-02" db="EMBL/GenBank/DDBJ databases">
        <title>Draft genome sequence of Clostridium hylemonae (DSM 15053).</title>
        <authorList>
            <person name="Sudarsanam P."/>
            <person name="Ley R."/>
            <person name="Guruge J."/>
            <person name="Turnbaugh P.J."/>
            <person name="Mahowald M."/>
            <person name="Liep D."/>
            <person name="Gordon J."/>
        </authorList>
    </citation>
    <scope>NUCLEOTIDE SEQUENCE [LARGE SCALE GENOMIC DNA]</scope>
    <source>
        <strain evidence="2 3">DSM 15053</strain>
    </source>
</reference>
<organism evidence="2 3">
    <name type="scientific">[Clostridium] hylemonae DSM 15053</name>
    <dbReference type="NCBI Taxonomy" id="553973"/>
    <lineage>
        <taxon>Bacteria</taxon>
        <taxon>Bacillati</taxon>
        <taxon>Bacillota</taxon>
        <taxon>Clostridia</taxon>
        <taxon>Lachnospirales</taxon>
        <taxon>Lachnospiraceae</taxon>
    </lineage>
</organism>
<protein>
    <submittedName>
        <fullName evidence="2">Transcriptional regulator, Rrf2 family</fullName>
    </submittedName>
</protein>
<keyword evidence="3" id="KW-1185">Reference proteome</keyword>
<comment type="caution">
    <text evidence="2">The sequence shown here is derived from an EMBL/GenBank/DDBJ whole genome shotgun (WGS) entry which is preliminary data.</text>
</comment>
<dbReference type="PANTHER" id="PTHR33221:SF15">
    <property type="entry name" value="HTH-TYPE TRANSCRIPTIONAL REGULATOR YWGB-RELATED"/>
    <property type="match status" value="1"/>
</dbReference>
<accession>C0BZW2</accession>
<dbReference type="OrthoDB" id="3242805at2"/>
<dbReference type="GO" id="GO:0003700">
    <property type="term" value="F:DNA-binding transcription factor activity"/>
    <property type="evidence" value="ECO:0007669"/>
    <property type="project" value="TreeGrafter"/>
</dbReference>
<dbReference type="PROSITE" id="PS51197">
    <property type="entry name" value="HTH_RRF2_2"/>
    <property type="match status" value="1"/>
</dbReference>
<evidence type="ECO:0000313" key="1">
    <source>
        <dbReference type="EMBL" id="EEG72147.1"/>
    </source>
</evidence>
<reference evidence="2 3" key="2">
    <citation type="submission" date="2009-02" db="EMBL/GenBank/DDBJ databases">
        <authorList>
            <person name="Fulton L."/>
            <person name="Clifton S."/>
            <person name="Fulton B."/>
            <person name="Xu J."/>
            <person name="Minx P."/>
            <person name="Pepin K.H."/>
            <person name="Johnson M."/>
            <person name="Bhonagiri V."/>
            <person name="Nash W.E."/>
            <person name="Mardis E.R."/>
            <person name="Wilson R.K."/>
        </authorList>
    </citation>
    <scope>NUCLEOTIDE SEQUENCE [LARGE SCALE GENOMIC DNA]</scope>
    <source>
        <strain evidence="2 3">DSM 15053</strain>
    </source>
</reference>
<dbReference type="PANTHER" id="PTHR33221">
    <property type="entry name" value="WINGED HELIX-TURN-HELIX TRANSCRIPTIONAL REGULATOR, RRF2 FAMILY"/>
    <property type="match status" value="1"/>
</dbReference>
<name>C0BZW2_9FIRM</name>
<dbReference type="RefSeq" id="WP_006442689.1">
    <property type="nucleotide sequence ID" value="NZ_CP036524.1"/>
</dbReference>
<dbReference type="STRING" id="553973.CLOHYLEM_05354"/>
<proteinExistence type="predicted"/>
<dbReference type="InterPro" id="IPR000944">
    <property type="entry name" value="Tscrpt_reg_Rrf2"/>
</dbReference>